<keyword evidence="4" id="KW-0012">Acyltransferase</keyword>
<organism evidence="7 8">
    <name type="scientific">Anaerobacillus arseniciselenatis</name>
    <dbReference type="NCBI Taxonomy" id="85682"/>
    <lineage>
        <taxon>Bacteria</taxon>
        <taxon>Bacillati</taxon>
        <taxon>Bacillota</taxon>
        <taxon>Bacilli</taxon>
        <taxon>Bacillales</taxon>
        <taxon>Bacillaceae</taxon>
        <taxon>Anaerobacillus</taxon>
    </lineage>
</organism>
<gene>
    <name evidence="7" type="ORF">BKP35_04410</name>
</gene>
<evidence type="ECO:0000256" key="2">
    <source>
        <dbReference type="ARBA" id="ARBA00022490"/>
    </source>
</evidence>
<dbReference type="OrthoDB" id="9794566at2"/>
<proteinExistence type="inferred from homology"/>
<evidence type="ECO:0000313" key="7">
    <source>
        <dbReference type="EMBL" id="OIJ16225.1"/>
    </source>
</evidence>
<name>A0A1S2LXV0_9BACI</name>
<evidence type="ECO:0000313" key="8">
    <source>
        <dbReference type="Proteomes" id="UP000180098"/>
    </source>
</evidence>
<dbReference type="PANTHER" id="PTHR43420:SF44">
    <property type="entry name" value="ACETYLTRANSFERASE YPEA"/>
    <property type="match status" value="1"/>
</dbReference>
<dbReference type="EMBL" id="MLQQ01000001">
    <property type="protein sequence ID" value="OIJ16225.1"/>
    <property type="molecule type" value="Genomic_DNA"/>
</dbReference>
<accession>A0A1S2LXV0</accession>
<sequence>MEENFTIRYMVEEDIDNVLKVENNCFATPWSRTAFVNELINNKFAHYLVLQCGEEIIGYCGLWIIVDEAHITNIAIENNYRGKNLGERLLVHAMDVSRSLGAIKMTLEVRVSNHIAQSLYKKLGFNSGGIRKNYYTDNQENALVMWVGL</sequence>
<evidence type="ECO:0000256" key="4">
    <source>
        <dbReference type="ARBA" id="ARBA00023315"/>
    </source>
</evidence>
<dbReference type="GO" id="GO:0005737">
    <property type="term" value="C:cytoplasm"/>
    <property type="evidence" value="ECO:0007669"/>
    <property type="project" value="UniProtKB-SubCell"/>
</dbReference>
<comment type="subcellular location">
    <subcellularLocation>
        <location evidence="5">Cytoplasm</location>
    </subcellularLocation>
</comment>
<dbReference type="InterPro" id="IPR050680">
    <property type="entry name" value="YpeA/RimI_acetyltransf"/>
</dbReference>
<reference evidence="7 8" key="1">
    <citation type="submission" date="2016-10" db="EMBL/GenBank/DDBJ databases">
        <title>Draft genome sequences of four alkaliphilic bacteria belonging to the Anaerobacillus genus.</title>
        <authorList>
            <person name="Bassil N.M."/>
            <person name="Lloyd J.R."/>
        </authorList>
    </citation>
    <scope>NUCLEOTIDE SEQUENCE [LARGE SCALE GENOMIC DNA]</scope>
    <source>
        <strain evidence="7 8">DSM 15340</strain>
    </source>
</reference>
<evidence type="ECO:0000256" key="1">
    <source>
        <dbReference type="ARBA" id="ARBA00005395"/>
    </source>
</evidence>
<dbReference type="Pfam" id="PF00583">
    <property type="entry name" value="Acetyltransf_1"/>
    <property type="match status" value="1"/>
</dbReference>
<dbReference type="Gene3D" id="3.40.630.30">
    <property type="match status" value="1"/>
</dbReference>
<dbReference type="PANTHER" id="PTHR43420">
    <property type="entry name" value="ACETYLTRANSFERASE"/>
    <property type="match status" value="1"/>
</dbReference>
<protein>
    <recommendedName>
        <fullName evidence="5">[Ribosomal protein bS18]-alanine N-acetyltransferase</fullName>
        <ecNumber evidence="5">2.3.1.266</ecNumber>
    </recommendedName>
</protein>
<evidence type="ECO:0000256" key="5">
    <source>
        <dbReference type="RuleBase" id="RU363094"/>
    </source>
</evidence>
<dbReference type="EC" id="2.3.1.266" evidence="5"/>
<keyword evidence="8" id="KW-1185">Reference proteome</keyword>
<dbReference type="InterPro" id="IPR006464">
    <property type="entry name" value="AcTrfase_RimI/Ard1"/>
</dbReference>
<comment type="function">
    <text evidence="5">Acetylates the N-terminal alanine of ribosomal protein bS18.</text>
</comment>
<dbReference type="SUPFAM" id="SSF55729">
    <property type="entry name" value="Acyl-CoA N-acyltransferases (Nat)"/>
    <property type="match status" value="1"/>
</dbReference>
<evidence type="ECO:0000256" key="3">
    <source>
        <dbReference type="ARBA" id="ARBA00022679"/>
    </source>
</evidence>
<dbReference type="CDD" id="cd04301">
    <property type="entry name" value="NAT_SF"/>
    <property type="match status" value="1"/>
</dbReference>
<dbReference type="Proteomes" id="UP000180098">
    <property type="component" value="Unassembled WGS sequence"/>
</dbReference>
<comment type="caution">
    <text evidence="7">The sequence shown here is derived from an EMBL/GenBank/DDBJ whole genome shotgun (WGS) entry which is preliminary data.</text>
</comment>
<dbReference type="PROSITE" id="PS51186">
    <property type="entry name" value="GNAT"/>
    <property type="match status" value="1"/>
</dbReference>
<dbReference type="RefSeq" id="WP_071312151.1">
    <property type="nucleotide sequence ID" value="NZ_MLQQ01000001.1"/>
</dbReference>
<dbReference type="NCBIfam" id="TIGR01575">
    <property type="entry name" value="rimI"/>
    <property type="match status" value="1"/>
</dbReference>
<keyword evidence="2 5" id="KW-0963">Cytoplasm</keyword>
<dbReference type="GO" id="GO:0008999">
    <property type="term" value="F:protein-N-terminal-alanine acetyltransferase activity"/>
    <property type="evidence" value="ECO:0007669"/>
    <property type="project" value="UniProtKB-EC"/>
</dbReference>
<dbReference type="InterPro" id="IPR016181">
    <property type="entry name" value="Acyl_CoA_acyltransferase"/>
</dbReference>
<comment type="catalytic activity">
    <reaction evidence="5">
        <text>N-terminal L-alanyl-[ribosomal protein bS18] + acetyl-CoA = N-terminal N(alpha)-acetyl-L-alanyl-[ribosomal protein bS18] + CoA + H(+)</text>
        <dbReference type="Rhea" id="RHEA:43756"/>
        <dbReference type="Rhea" id="RHEA-COMP:10676"/>
        <dbReference type="Rhea" id="RHEA-COMP:10677"/>
        <dbReference type="ChEBI" id="CHEBI:15378"/>
        <dbReference type="ChEBI" id="CHEBI:57287"/>
        <dbReference type="ChEBI" id="CHEBI:57288"/>
        <dbReference type="ChEBI" id="CHEBI:64718"/>
        <dbReference type="ChEBI" id="CHEBI:83683"/>
        <dbReference type="EC" id="2.3.1.266"/>
    </reaction>
</comment>
<comment type="similarity">
    <text evidence="1 5">Belongs to the acetyltransferase family. RimI subfamily.</text>
</comment>
<evidence type="ECO:0000259" key="6">
    <source>
        <dbReference type="PROSITE" id="PS51186"/>
    </source>
</evidence>
<dbReference type="InterPro" id="IPR000182">
    <property type="entry name" value="GNAT_dom"/>
</dbReference>
<dbReference type="AlphaFoldDB" id="A0A1S2LXV0"/>
<keyword evidence="3 7" id="KW-0808">Transferase</keyword>
<feature type="domain" description="N-acetyltransferase" evidence="6">
    <location>
        <begin position="5"/>
        <end position="149"/>
    </location>
</feature>